<evidence type="ECO:0000313" key="1">
    <source>
        <dbReference type="EMBL" id="RVE57354.1"/>
    </source>
</evidence>
<sequence>MWPLGCTMMGVGGGLKVIHTGGNWILSTELQKTRPPLQVGFQNHGQRADAPPRGHLQLRLLVAHPSRGLLLGSALTGFYSESSTREGSDRCFARSFGKAEKQRDAVGEEAWLVAFM</sequence>
<dbReference type="Proteomes" id="UP000283210">
    <property type="component" value="Chromosome 22"/>
</dbReference>
<gene>
    <name evidence="1" type="ORF">OJAV_G00215340</name>
</gene>
<organism evidence="1 2">
    <name type="scientific">Oryzias javanicus</name>
    <name type="common">Javanese ricefish</name>
    <name type="synonym">Aplocheilus javanicus</name>
    <dbReference type="NCBI Taxonomy" id="123683"/>
    <lineage>
        <taxon>Eukaryota</taxon>
        <taxon>Metazoa</taxon>
        <taxon>Chordata</taxon>
        <taxon>Craniata</taxon>
        <taxon>Vertebrata</taxon>
        <taxon>Euteleostomi</taxon>
        <taxon>Actinopterygii</taxon>
        <taxon>Neopterygii</taxon>
        <taxon>Teleostei</taxon>
        <taxon>Neoteleostei</taxon>
        <taxon>Acanthomorphata</taxon>
        <taxon>Ovalentaria</taxon>
        <taxon>Atherinomorphae</taxon>
        <taxon>Beloniformes</taxon>
        <taxon>Adrianichthyidae</taxon>
        <taxon>Oryziinae</taxon>
        <taxon>Oryzias</taxon>
    </lineage>
</organism>
<keyword evidence="2" id="KW-1185">Reference proteome</keyword>
<reference evidence="1 2" key="2">
    <citation type="submission" date="2019-01" db="EMBL/GenBank/DDBJ databases">
        <title>A chromosome length genome reference of the Java medaka (oryzias javanicus).</title>
        <authorList>
            <person name="Herpin A."/>
            <person name="Takehana Y."/>
            <person name="Naruse K."/>
            <person name="Ansai S."/>
            <person name="Kawaguchi M."/>
        </authorList>
    </citation>
    <scope>NUCLEOTIDE SEQUENCE [LARGE SCALE GENOMIC DNA]</scope>
    <source>
        <strain evidence="1">RS831</strain>
        <tissue evidence="1">Whole body</tissue>
    </source>
</reference>
<evidence type="ECO:0000313" key="2">
    <source>
        <dbReference type="Proteomes" id="UP000283210"/>
    </source>
</evidence>
<name>A0A3S2M022_ORYJA</name>
<dbReference type="EMBL" id="CM012458">
    <property type="protein sequence ID" value="RVE57354.1"/>
    <property type="molecule type" value="Genomic_DNA"/>
</dbReference>
<dbReference type="AlphaFoldDB" id="A0A3S2M022"/>
<accession>A0A3S2M022</accession>
<proteinExistence type="predicted"/>
<reference evidence="1 2" key="1">
    <citation type="submission" date="2018-11" db="EMBL/GenBank/DDBJ databases">
        <authorList>
            <person name="Lopez-Roques C."/>
            <person name="Donnadieu C."/>
            <person name="Bouchez O."/>
            <person name="Klopp C."/>
            <person name="Cabau C."/>
            <person name="Zahm M."/>
        </authorList>
    </citation>
    <scope>NUCLEOTIDE SEQUENCE [LARGE SCALE GENOMIC DNA]</scope>
    <source>
        <strain evidence="1">RS831</strain>
        <tissue evidence="1">Whole body</tissue>
    </source>
</reference>
<protein>
    <submittedName>
        <fullName evidence="1">Uncharacterized protein</fullName>
    </submittedName>
</protein>